<reference evidence="2" key="2">
    <citation type="journal article" date="2023" name="Proc. Natl. Acad. Sci. U.S.A.">
        <title>A global phylogenomic analysis of the shiitake genus Lentinula.</title>
        <authorList>
            <person name="Sierra-Patev S."/>
            <person name="Min B."/>
            <person name="Naranjo-Ortiz M."/>
            <person name="Looney B."/>
            <person name="Konkel Z."/>
            <person name="Slot J.C."/>
            <person name="Sakamoto Y."/>
            <person name="Steenwyk J.L."/>
            <person name="Rokas A."/>
            <person name="Carro J."/>
            <person name="Camarero S."/>
            <person name="Ferreira P."/>
            <person name="Molpeceres G."/>
            <person name="Ruiz-Duenas F.J."/>
            <person name="Serrano A."/>
            <person name="Henrissat B."/>
            <person name="Drula E."/>
            <person name="Hughes K.W."/>
            <person name="Mata J.L."/>
            <person name="Ishikawa N.K."/>
            <person name="Vargas-Isla R."/>
            <person name="Ushijima S."/>
            <person name="Smith C.A."/>
            <person name="Donoghue J."/>
            <person name="Ahrendt S."/>
            <person name="Andreopoulos W."/>
            <person name="He G."/>
            <person name="LaButti K."/>
            <person name="Lipzen A."/>
            <person name="Ng V."/>
            <person name="Riley R."/>
            <person name="Sandor L."/>
            <person name="Barry K."/>
            <person name="Martinez A.T."/>
            <person name="Xiao Y."/>
            <person name="Gibbons J.G."/>
            <person name="Terashima K."/>
            <person name="Grigoriev I.V."/>
            <person name="Hibbett D."/>
        </authorList>
    </citation>
    <scope>NUCLEOTIDE SEQUENCE</scope>
    <source>
        <strain evidence="2">ET3784</strain>
    </source>
</reference>
<organism evidence="2 3">
    <name type="scientific">Lentinula guzmanii</name>
    <dbReference type="NCBI Taxonomy" id="2804957"/>
    <lineage>
        <taxon>Eukaryota</taxon>
        <taxon>Fungi</taxon>
        <taxon>Dikarya</taxon>
        <taxon>Basidiomycota</taxon>
        <taxon>Agaricomycotina</taxon>
        <taxon>Agaricomycetes</taxon>
        <taxon>Agaricomycetidae</taxon>
        <taxon>Agaricales</taxon>
        <taxon>Marasmiineae</taxon>
        <taxon>Omphalotaceae</taxon>
        <taxon>Lentinula</taxon>
    </lineage>
</organism>
<dbReference type="Proteomes" id="UP001176059">
    <property type="component" value="Unassembled WGS sequence"/>
</dbReference>
<gene>
    <name evidence="2" type="ORF">DFJ43DRAFT_1040852</name>
</gene>
<dbReference type="AlphaFoldDB" id="A0AA38J7I6"/>
<evidence type="ECO:0000256" key="1">
    <source>
        <dbReference type="SAM" id="MobiDB-lite"/>
    </source>
</evidence>
<comment type="caution">
    <text evidence="2">The sequence shown here is derived from an EMBL/GenBank/DDBJ whole genome shotgun (WGS) entry which is preliminary data.</text>
</comment>
<dbReference type="EMBL" id="JANVFO010000038">
    <property type="protein sequence ID" value="KAJ3729013.1"/>
    <property type="molecule type" value="Genomic_DNA"/>
</dbReference>
<proteinExistence type="predicted"/>
<evidence type="ECO:0000313" key="3">
    <source>
        <dbReference type="Proteomes" id="UP001176059"/>
    </source>
</evidence>
<keyword evidence="3" id="KW-1185">Reference proteome</keyword>
<accession>A0AA38J7I6</accession>
<name>A0AA38J7I6_9AGAR</name>
<sequence>MSRHWKMEQGAPTRYDEIAKTLISYIPPMSTANFSIIHNGELWKSAQPVTYNCIFSTPQIDELTQSGAITGNIYNDVKWAYLKPARTTTSSDKDSGMLADFFAAHSTKSDQKVFLNGIFAAAKDAERNVSWRAKHNKPTKSLRGSERYTESTPSLVRAPSTSVSITEKMNMWRLHSGTRNDNDMDSSSEPAGPAQ</sequence>
<feature type="compositionally biased region" description="Polar residues" evidence="1">
    <location>
        <begin position="150"/>
        <end position="167"/>
    </location>
</feature>
<evidence type="ECO:0000313" key="2">
    <source>
        <dbReference type="EMBL" id="KAJ3729013.1"/>
    </source>
</evidence>
<reference evidence="2" key="1">
    <citation type="submission" date="2022-08" db="EMBL/GenBank/DDBJ databases">
        <authorList>
            <consortium name="DOE Joint Genome Institute"/>
            <person name="Min B."/>
            <person name="Sierra-Patev S."/>
            <person name="Naranjo-Ortiz M."/>
            <person name="Looney B."/>
            <person name="Konkel Z."/>
            <person name="Slot J.C."/>
            <person name="Sakamoto Y."/>
            <person name="Steenwyk J.L."/>
            <person name="Rokas A."/>
            <person name="Carro J."/>
            <person name="Camarero S."/>
            <person name="Ferreira P."/>
            <person name="Molpeceres G."/>
            <person name="Ruiz-duenas F.J."/>
            <person name="Serrano A."/>
            <person name="Henrissat B."/>
            <person name="Drula E."/>
            <person name="Hughes K.W."/>
            <person name="Mata J.L."/>
            <person name="Ishikawa N.K."/>
            <person name="Vargas-Isla R."/>
            <person name="Ushijima S."/>
            <person name="Smith C.A."/>
            <person name="Ahrendt S."/>
            <person name="Andreopoulos W."/>
            <person name="He G."/>
            <person name="LaButti K."/>
            <person name="Lipzen A."/>
            <person name="Ng V."/>
            <person name="Riley R."/>
            <person name="Sandor L."/>
            <person name="Barry K."/>
            <person name="Martinez A.T."/>
            <person name="Xiao Y."/>
            <person name="Gibbons J.G."/>
            <person name="Terashima K."/>
            <person name="Hibbett D.S."/>
            <person name="Grigoriev I.V."/>
        </authorList>
    </citation>
    <scope>NUCLEOTIDE SEQUENCE</scope>
    <source>
        <strain evidence="2">ET3784</strain>
    </source>
</reference>
<feature type="region of interest" description="Disordered" evidence="1">
    <location>
        <begin position="132"/>
        <end position="195"/>
    </location>
</feature>
<protein>
    <submittedName>
        <fullName evidence="2">Uncharacterized protein</fullName>
    </submittedName>
</protein>